<keyword evidence="3" id="KW-1185">Reference proteome</keyword>
<dbReference type="EMBL" id="JBHTOC010000005">
    <property type="protein sequence ID" value="MFD1429475.1"/>
    <property type="molecule type" value="Genomic_DNA"/>
</dbReference>
<name>A0ABW4CFA2_9LACO</name>
<sequence>MALGFHRLASGLSQALRKKPKATPNPALTLAGHYTGKYAFLDELTNKSHQLSVSPELDIQIDGRSLPGQVTGITTAKLTFLDHYGYELIITNGAHGPESVYDEAEDATYAIFNPNNPRPTDDEDDPDERG</sequence>
<feature type="region of interest" description="Disordered" evidence="1">
    <location>
        <begin position="110"/>
        <end position="130"/>
    </location>
</feature>
<accession>A0ABW4CFA2</accession>
<gene>
    <name evidence="2" type="ORF">ACFQ4P_04325</name>
</gene>
<dbReference type="Proteomes" id="UP001597196">
    <property type="component" value="Unassembled WGS sequence"/>
</dbReference>
<evidence type="ECO:0000313" key="3">
    <source>
        <dbReference type="Proteomes" id="UP001597196"/>
    </source>
</evidence>
<organism evidence="2 3">
    <name type="scientific">Lacticaseibacillus mingshuiensis</name>
    <dbReference type="NCBI Taxonomy" id="2799574"/>
    <lineage>
        <taxon>Bacteria</taxon>
        <taxon>Bacillati</taxon>
        <taxon>Bacillota</taxon>
        <taxon>Bacilli</taxon>
        <taxon>Lactobacillales</taxon>
        <taxon>Lactobacillaceae</taxon>
        <taxon>Lacticaseibacillus</taxon>
    </lineage>
</organism>
<comment type="caution">
    <text evidence="2">The sequence shown here is derived from an EMBL/GenBank/DDBJ whole genome shotgun (WGS) entry which is preliminary data.</text>
</comment>
<feature type="compositionally biased region" description="Acidic residues" evidence="1">
    <location>
        <begin position="121"/>
        <end position="130"/>
    </location>
</feature>
<proteinExistence type="predicted"/>
<protein>
    <submittedName>
        <fullName evidence="2">DUF4828 domain-containing protein</fullName>
    </submittedName>
</protein>
<evidence type="ECO:0000256" key="1">
    <source>
        <dbReference type="SAM" id="MobiDB-lite"/>
    </source>
</evidence>
<dbReference type="RefSeq" id="WP_203627011.1">
    <property type="nucleotide sequence ID" value="NZ_BOLQ01000009.1"/>
</dbReference>
<dbReference type="Pfam" id="PF16110">
    <property type="entry name" value="DUF4828"/>
    <property type="match status" value="1"/>
</dbReference>
<evidence type="ECO:0000313" key="2">
    <source>
        <dbReference type="EMBL" id="MFD1429475.1"/>
    </source>
</evidence>
<reference evidence="3" key="1">
    <citation type="journal article" date="2019" name="Int. J. Syst. Evol. Microbiol.">
        <title>The Global Catalogue of Microorganisms (GCM) 10K type strain sequencing project: providing services to taxonomists for standard genome sequencing and annotation.</title>
        <authorList>
            <consortium name="The Broad Institute Genomics Platform"/>
            <consortium name="The Broad Institute Genome Sequencing Center for Infectious Disease"/>
            <person name="Wu L."/>
            <person name="Ma J."/>
        </authorList>
    </citation>
    <scope>NUCLEOTIDE SEQUENCE [LARGE SCALE GENOMIC DNA]</scope>
    <source>
        <strain evidence="3">CCM 8980</strain>
    </source>
</reference>
<dbReference type="InterPro" id="IPR032254">
    <property type="entry name" value="DUF4828"/>
</dbReference>